<protein>
    <submittedName>
        <fullName evidence="1">Uncharacterized protein</fullName>
    </submittedName>
</protein>
<dbReference type="EMBL" id="JANAKD010000014">
    <property type="protein sequence ID" value="KAJ3499337.1"/>
    <property type="molecule type" value="Genomic_DNA"/>
</dbReference>
<dbReference type="Proteomes" id="UP001148737">
    <property type="component" value="Unassembled WGS sequence"/>
</dbReference>
<keyword evidence="2" id="KW-1185">Reference proteome</keyword>
<evidence type="ECO:0000313" key="1">
    <source>
        <dbReference type="EMBL" id="KAJ3499337.1"/>
    </source>
</evidence>
<accession>A0ACC1R7A2</accession>
<evidence type="ECO:0000313" key="2">
    <source>
        <dbReference type="Proteomes" id="UP001148737"/>
    </source>
</evidence>
<organism evidence="1 2">
    <name type="scientific">Lecanicillium saksenae</name>
    <dbReference type="NCBI Taxonomy" id="468837"/>
    <lineage>
        <taxon>Eukaryota</taxon>
        <taxon>Fungi</taxon>
        <taxon>Dikarya</taxon>
        <taxon>Ascomycota</taxon>
        <taxon>Pezizomycotina</taxon>
        <taxon>Sordariomycetes</taxon>
        <taxon>Hypocreomycetidae</taxon>
        <taxon>Hypocreales</taxon>
        <taxon>Cordycipitaceae</taxon>
        <taxon>Lecanicillium</taxon>
    </lineage>
</organism>
<comment type="caution">
    <text evidence="1">The sequence shown here is derived from an EMBL/GenBank/DDBJ whole genome shotgun (WGS) entry which is preliminary data.</text>
</comment>
<sequence>MQELDEAYGDIYCQIGDREVELLCKLASDVLEFSSDLMLASQACGELDSFLALSQGAQKYGWNRPTLKAEGETTILGGRHPLHESSMQRFIPNDFCSAANLIDPGQKARSILIITGPNHSGKSVYLKQVALIVYLAHIGSFVPAEQAEIAITDKILVCMPAPESVSSNESAFATDLREIAHSIKQATKQSLVLVDEFGKGTCPVNGAGLAAGLLDYFLIISRETCPVVIMATHFHEIFESGTSSTNRSTHFAHMKVEINDNIDVGDDPLTYLFTIQPGRSSSSFGEQCATMNGVPDAVVNRAKAISSIIDRDGDLAATYANLSPNEQLQLETAEEVARRFISYEIGTGELLREVADGTELLDDLLS</sequence>
<gene>
    <name evidence="1" type="ORF">NLG97_g428</name>
</gene>
<proteinExistence type="predicted"/>
<reference evidence="1" key="1">
    <citation type="submission" date="2022-07" db="EMBL/GenBank/DDBJ databases">
        <title>Genome Sequence of Lecanicillium saksenae.</title>
        <authorList>
            <person name="Buettner E."/>
        </authorList>
    </citation>
    <scope>NUCLEOTIDE SEQUENCE</scope>
    <source>
        <strain evidence="1">VT-O1</strain>
    </source>
</reference>
<name>A0ACC1R7A2_9HYPO</name>